<proteinExistence type="inferred from homology"/>
<protein>
    <recommendedName>
        <fullName evidence="7">GDSL esterase/lipase</fullName>
    </recommendedName>
</protein>
<dbReference type="Pfam" id="PF00657">
    <property type="entry name" value="Lipase_GDSL"/>
    <property type="match status" value="1"/>
</dbReference>
<sequence>MLHFISVSFFVALSLSLLCCARDPFPFSPSSPSLPISGKCFPSLFGFGDSKTDTGNRQAFFPFESRSEGPPYGRTFFGGPSDRFCNGRLVIDFQAQAYGLPLLSPYARGLGSDFRHGVNFAVSGSGCIPNVADSVFYLTRQLNQFKKLKALYIDNYATDKSYLSPSEYIGGGLYVISTGENDYRAGINSMGLSSEEVKEQLVPKVVEITYSTVKELYKEGARKFQVVGIAADGCISMMLTRVPHEEPKDLDALGCLTSVNDYVQYHNELLFAAVKSLRAELPDAHVAYGDYFGSNVGILVNASNYGFEETRKACCGVGGNYNYNPVVQCGQTGEVEGNNVTAYSCEDPSKYINWDGIHLTEHFYELIALDFLHGRFVDQPSMLPSSCVLNFSSFNTYPKFGKSFPALKPF</sequence>
<dbReference type="InterPro" id="IPR036514">
    <property type="entry name" value="SGNH_hydro_sf"/>
</dbReference>
<feature type="signal peptide" evidence="4">
    <location>
        <begin position="1"/>
        <end position="21"/>
    </location>
</feature>
<dbReference type="PANTHER" id="PTHR22835:SF659">
    <property type="entry name" value="GDSL LIPASE_ACYLHYDROLASE, PUTATIVE (AFU_ORTHOLOGUE AFUA_2G00510)-RELATED"/>
    <property type="match status" value="1"/>
</dbReference>
<evidence type="ECO:0000313" key="5">
    <source>
        <dbReference type="EMBL" id="KAI5066904.1"/>
    </source>
</evidence>
<dbReference type="GO" id="GO:0016788">
    <property type="term" value="F:hydrolase activity, acting on ester bonds"/>
    <property type="evidence" value="ECO:0007669"/>
    <property type="project" value="InterPro"/>
</dbReference>
<reference evidence="5" key="1">
    <citation type="submission" date="2021-01" db="EMBL/GenBank/DDBJ databases">
        <title>Adiantum capillus-veneris genome.</title>
        <authorList>
            <person name="Fang Y."/>
            <person name="Liao Q."/>
        </authorList>
    </citation>
    <scope>NUCLEOTIDE SEQUENCE</scope>
    <source>
        <strain evidence="5">H3</strain>
        <tissue evidence="5">Leaf</tissue>
    </source>
</reference>
<dbReference type="OrthoDB" id="1600564at2759"/>
<dbReference type="CDD" id="cd01837">
    <property type="entry name" value="SGNH_plant_lipase_like"/>
    <property type="match status" value="1"/>
</dbReference>
<dbReference type="InterPro" id="IPR035669">
    <property type="entry name" value="SGNH_plant_lipase-like"/>
</dbReference>
<feature type="chain" id="PRO_5039027958" description="GDSL esterase/lipase" evidence="4">
    <location>
        <begin position="22"/>
        <end position="410"/>
    </location>
</feature>
<keyword evidence="2 4" id="KW-0732">Signal</keyword>
<dbReference type="Proteomes" id="UP000886520">
    <property type="component" value="Chromosome 17"/>
</dbReference>
<keyword evidence="3" id="KW-0378">Hydrolase</keyword>
<evidence type="ECO:0008006" key="7">
    <source>
        <dbReference type="Google" id="ProtNLM"/>
    </source>
</evidence>
<dbReference type="EMBL" id="JABFUD020000017">
    <property type="protein sequence ID" value="KAI5066904.1"/>
    <property type="molecule type" value="Genomic_DNA"/>
</dbReference>
<organism evidence="5 6">
    <name type="scientific">Adiantum capillus-veneris</name>
    <name type="common">Maidenhair fern</name>
    <dbReference type="NCBI Taxonomy" id="13818"/>
    <lineage>
        <taxon>Eukaryota</taxon>
        <taxon>Viridiplantae</taxon>
        <taxon>Streptophyta</taxon>
        <taxon>Embryophyta</taxon>
        <taxon>Tracheophyta</taxon>
        <taxon>Polypodiopsida</taxon>
        <taxon>Polypodiidae</taxon>
        <taxon>Polypodiales</taxon>
        <taxon>Pteridineae</taxon>
        <taxon>Pteridaceae</taxon>
        <taxon>Vittarioideae</taxon>
        <taxon>Adiantum</taxon>
    </lineage>
</organism>
<keyword evidence="6" id="KW-1185">Reference proteome</keyword>
<evidence type="ECO:0000313" key="6">
    <source>
        <dbReference type="Proteomes" id="UP000886520"/>
    </source>
</evidence>
<comment type="caution">
    <text evidence="5">The sequence shown here is derived from an EMBL/GenBank/DDBJ whole genome shotgun (WGS) entry which is preliminary data.</text>
</comment>
<evidence type="ECO:0000256" key="4">
    <source>
        <dbReference type="SAM" id="SignalP"/>
    </source>
</evidence>
<evidence type="ECO:0000256" key="3">
    <source>
        <dbReference type="ARBA" id="ARBA00022801"/>
    </source>
</evidence>
<comment type="similarity">
    <text evidence="1">Belongs to the 'GDSL' lipolytic enzyme family.</text>
</comment>
<dbReference type="InterPro" id="IPR001087">
    <property type="entry name" value="GDSL"/>
</dbReference>
<evidence type="ECO:0000256" key="1">
    <source>
        <dbReference type="ARBA" id="ARBA00008668"/>
    </source>
</evidence>
<dbReference type="Gene3D" id="3.40.50.1110">
    <property type="entry name" value="SGNH hydrolase"/>
    <property type="match status" value="1"/>
</dbReference>
<evidence type="ECO:0000256" key="2">
    <source>
        <dbReference type="ARBA" id="ARBA00022729"/>
    </source>
</evidence>
<name>A0A9D4UFC9_ADICA</name>
<accession>A0A9D4UFC9</accession>
<gene>
    <name evidence="5" type="ORF">GOP47_0017432</name>
</gene>
<dbReference type="AlphaFoldDB" id="A0A9D4UFC9"/>
<dbReference type="PANTHER" id="PTHR22835">
    <property type="entry name" value="ZINC FINGER FYVE DOMAIN CONTAINING PROTEIN"/>
    <property type="match status" value="1"/>
</dbReference>